<dbReference type="GO" id="GO:0004553">
    <property type="term" value="F:hydrolase activity, hydrolyzing O-glycosyl compounds"/>
    <property type="evidence" value="ECO:0007669"/>
    <property type="project" value="InterPro"/>
</dbReference>
<evidence type="ECO:0000256" key="4">
    <source>
        <dbReference type="PIRSR" id="PIRSR606710-1"/>
    </source>
</evidence>
<dbReference type="Gene3D" id="2.115.10.20">
    <property type="entry name" value="Glycosyl hydrolase domain, family 43"/>
    <property type="match status" value="1"/>
</dbReference>
<comment type="caution">
    <text evidence="8">The sequence shown here is derived from an EMBL/GenBank/DDBJ whole genome shotgun (WGS) entry which is preliminary data.</text>
</comment>
<evidence type="ECO:0000256" key="3">
    <source>
        <dbReference type="ARBA" id="ARBA00023295"/>
    </source>
</evidence>
<dbReference type="PANTHER" id="PTHR42812:SF12">
    <property type="entry name" value="BETA-XYLOSIDASE-RELATED"/>
    <property type="match status" value="1"/>
</dbReference>
<keyword evidence="3 6" id="KW-0326">Glycosidase</keyword>
<feature type="active site" description="Proton donor" evidence="4">
    <location>
        <position position="190"/>
    </location>
</feature>
<sequence length="531" mass="59890">MNRLAVIHNPVLRGFNPDASMLRVGDDYYIATSTFEWFPGVQIHHSRDLVHWRVVSRPLDRAALLDLRGVPSSGGIWAPALTYDNGIFYLMVTTVVGRRGVFKDLHNYLLTASDIAGPWSEPLYLNSSGFDPFLFHDDDGTKWLLNMQWDFRKGKNRFGGVVMQQYSPEAGALVGPVRKIATGTSIGVTEGPFLFKRNGWYYLLLAEGGTGWNHAATLARSKTIEGPYEYDPEYPLMTTADVPEHPLQKAGHGSVVETQNGEWYMSFICARSLPGRRLSPLGRETGLVPVEWTEDGWLRLTGGGKAPKPVVDAPALPPHPFPELPETDHFDDRELGVQYFTLRVPASGDWLSLTERPGYLRLRGRESLFSWFRQSMVGRRLAHFRCEVETCVEYEPEHFNQMAGLTLYYDESDHFYLRVSYDEERGKHIGLVTTRLGQYDEPDGAVVSAEGWTRCYLKASVDHERVQFYCSPDGEEWQTVGPVLDLGQLSDEYEGKLGFTGTFIGLCAQDLSGTMKHADFDYLKYTANESL</sequence>
<dbReference type="Pfam" id="PF17851">
    <property type="entry name" value="GH43_C2"/>
    <property type="match status" value="1"/>
</dbReference>
<dbReference type="InterPro" id="IPR013320">
    <property type="entry name" value="ConA-like_dom_sf"/>
</dbReference>
<dbReference type="OrthoDB" id="9801455at2"/>
<evidence type="ECO:0000256" key="5">
    <source>
        <dbReference type="PIRSR" id="PIRSR606710-2"/>
    </source>
</evidence>
<dbReference type="EMBL" id="QXQA01000007">
    <property type="protein sequence ID" value="RIX52353.1"/>
    <property type="molecule type" value="Genomic_DNA"/>
</dbReference>
<feature type="domain" description="Beta-xylosidase C-terminal Concanavalin A-like" evidence="7">
    <location>
        <begin position="327"/>
        <end position="526"/>
    </location>
</feature>
<dbReference type="CDD" id="cd09000">
    <property type="entry name" value="GH43_SXA-like"/>
    <property type="match status" value="1"/>
</dbReference>
<dbReference type="PANTHER" id="PTHR42812">
    <property type="entry name" value="BETA-XYLOSIDASE"/>
    <property type="match status" value="1"/>
</dbReference>
<dbReference type="SUPFAM" id="SSF49899">
    <property type="entry name" value="Concanavalin A-like lectins/glucanases"/>
    <property type="match status" value="1"/>
</dbReference>
<evidence type="ECO:0000313" key="9">
    <source>
        <dbReference type="Proteomes" id="UP000266482"/>
    </source>
</evidence>
<feature type="active site" description="Proton acceptor" evidence="4">
    <location>
        <position position="18"/>
    </location>
</feature>
<dbReference type="Gene3D" id="2.60.120.200">
    <property type="match status" value="1"/>
</dbReference>
<dbReference type="InterPro" id="IPR023296">
    <property type="entry name" value="Glyco_hydro_beta-prop_sf"/>
</dbReference>
<dbReference type="InterPro" id="IPR041542">
    <property type="entry name" value="GH43_C2"/>
</dbReference>
<evidence type="ECO:0000256" key="1">
    <source>
        <dbReference type="ARBA" id="ARBA00009865"/>
    </source>
</evidence>
<feature type="site" description="Important for catalytic activity, responsible for pKa modulation of the active site Glu and correct orientation of both the proton donor and substrate" evidence="5">
    <location>
        <position position="131"/>
    </location>
</feature>
<dbReference type="SUPFAM" id="SSF75005">
    <property type="entry name" value="Arabinanase/levansucrase/invertase"/>
    <property type="match status" value="1"/>
</dbReference>
<organism evidence="8 9">
    <name type="scientific">Paenibacillus nanensis</name>
    <dbReference type="NCBI Taxonomy" id="393251"/>
    <lineage>
        <taxon>Bacteria</taxon>
        <taxon>Bacillati</taxon>
        <taxon>Bacillota</taxon>
        <taxon>Bacilli</taxon>
        <taxon>Bacillales</taxon>
        <taxon>Paenibacillaceae</taxon>
        <taxon>Paenibacillus</taxon>
    </lineage>
</organism>
<evidence type="ECO:0000256" key="6">
    <source>
        <dbReference type="RuleBase" id="RU361187"/>
    </source>
</evidence>
<protein>
    <submittedName>
        <fullName evidence="8">Glycoside hydrolase family 43 protein</fullName>
    </submittedName>
</protein>
<proteinExistence type="inferred from homology"/>
<dbReference type="Pfam" id="PF04616">
    <property type="entry name" value="Glyco_hydro_43"/>
    <property type="match status" value="1"/>
</dbReference>
<evidence type="ECO:0000256" key="2">
    <source>
        <dbReference type="ARBA" id="ARBA00022801"/>
    </source>
</evidence>
<dbReference type="InterPro" id="IPR051795">
    <property type="entry name" value="Glycosyl_Hydrlase_43"/>
</dbReference>
<keyword evidence="2 6" id="KW-0378">Hydrolase</keyword>
<evidence type="ECO:0000259" key="7">
    <source>
        <dbReference type="Pfam" id="PF17851"/>
    </source>
</evidence>
<keyword evidence="9" id="KW-1185">Reference proteome</keyword>
<comment type="similarity">
    <text evidence="1 6">Belongs to the glycosyl hydrolase 43 family.</text>
</comment>
<name>A0A3A1V1B0_9BACL</name>
<dbReference type="Proteomes" id="UP000266482">
    <property type="component" value="Unassembled WGS sequence"/>
</dbReference>
<evidence type="ECO:0000313" key="8">
    <source>
        <dbReference type="EMBL" id="RIX52353.1"/>
    </source>
</evidence>
<dbReference type="GO" id="GO:0005975">
    <property type="term" value="P:carbohydrate metabolic process"/>
    <property type="evidence" value="ECO:0007669"/>
    <property type="project" value="InterPro"/>
</dbReference>
<dbReference type="InterPro" id="IPR006710">
    <property type="entry name" value="Glyco_hydro_43"/>
</dbReference>
<gene>
    <name evidence="8" type="ORF">D3P08_12785</name>
</gene>
<accession>A0A3A1V1B0</accession>
<dbReference type="AlphaFoldDB" id="A0A3A1V1B0"/>
<reference evidence="8 9" key="1">
    <citation type="submission" date="2018-09" db="EMBL/GenBank/DDBJ databases">
        <title>Paenibacillus aracenensis nov. sp. isolated from a cave in southern Spain.</title>
        <authorList>
            <person name="Jurado V."/>
            <person name="Gutierrez-Patricio S."/>
            <person name="Gonzalez-Pimentel J.L."/>
            <person name="Miller A.Z."/>
            <person name="Laiz L."/>
            <person name="Saiz-Jimenez C."/>
        </authorList>
    </citation>
    <scope>NUCLEOTIDE SEQUENCE [LARGE SCALE GENOMIC DNA]</scope>
    <source>
        <strain evidence="8 9">DSM 22867</strain>
    </source>
</reference>